<sequence>MTCLIFRLEWVGKNQCWDKWMEWSTDELPDLSGPFTALPNWNFWNKGRKNLSSRSETYEICSKWIRSGGIQKKTQNPKLHPPIPIWDLDARLAGKLPRIEYFCLDCDLVSRLEMKFEISCVGEEEFWWQEFYDFEPCLRTNFGISVNAFFFHEISHIEQLGTLGRKEKANILPLKLEPRKLPLEQLLPGATSSFGFF</sequence>
<dbReference type="AlphaFoldDB" id="A0A4Y2BJB3"/>
<dbReference type="Proteomes" id="UP000499080">
    <property type="component" value="Unassembled WGS sequence"/>
</dbReference>
<proteinExistence type="predicted"/>
<accession>A0A4Y2BJB3</accession>
<evidence type="ECO:0000313" key="1">
    <source>
        <dbReference type="EMBL" id="GBL91336.1"/>
    </source>
</evidence>
<comment type="caution">
    <text evidence="1">The sequence shown here is derived from an EMBL/GenBank/DDBJ whole genome shotgun (WGS) entry which is preliminary data.</text>
</comment>
<evidence type="ECO:0000313" key="2">
    <source>
        <dbReference type="Proteomes" id="UP000499080"/>
    </source>
</evidence>
<name>A0A4Y2BJB3_ARAVE</name>
<dbReference type="EMBL" id="BGPR01000078">
    <property type="protein sequence ID" value="GBL91336.1"/>
    <property type="molecule type" value="Genomic_DNA"/>
</dbReference>
<protein>
    <submittedName>
        <fullName evidence="1">Uncharacterized protein</fullName>
    </submittedName>
</protein>
<organism evidence="1 2">
    <name type="scientific">Araneus ventricosus</name>
    <name type="common">Orbweaver spider</name>
    <name type="synonym">Epeira ventricosa</name>
    <dbReference type="NCBI Taxonomy" id="182803"/>
    <lineage>
        <taxon>Eukaryota</taxon>
        <taxon>Metazoa</taxon>
        <taxon>Ecdysozoa</taxon>
        <taxon>Arthropoda</taxon>
        <taxon>Chelicerata</taxon>
        <taxon>Arachnida</taxon>
        <taxon>Araneae</taxon>
        <taxon>Araneomorphae</taxon>
        <taxon>Entelegynae</taxon>
        <taxon>Araneoidea</taxon>
        <taxon>Araneidae</taxon>
        <taxon>Araneus</taxon>
    </lineage>
</organism>
<reference evidence="1 2" key="1">
    <citation type="journal article" date="2019" name="Sci. Rep.">
        <title>Orb-weaving spider Araneus ventricosus genome elucidates the spidroin gene catalogue.</title>
        <authorList>
            <person name="Kono N."/>
            <person name="Nakamura H."/>
            <person name="Ohtoshi R."/>
            <person name="Moran D.A.P."/>
            <person name="Shinohara A."/>
            <person name="Yoshida Y."/>
            <person name="Fujiwara M."/>
            <person name="Mori M."/>
            <person name="Tomita M."/>
            <person name="Arakawa K."/>
        </authorList>
    </citation>
    <scope>NUCLEOTIDE SEQUENCE [LARGE SCALE GENOMIC DNA]</scope>
</reference>
<gene>
    <name evidence="1" type="ORF">AVEN_203488_1</name>
</gene>
<keyword evidence="2" id="KW-1185">Reference proteome</keyword>